<evidence type="ECO:0000313" key="5">
    <source>
        <dbReference type="Proteomes" id="UP000189059"/>
    </source>
</evidence>
<name>A0A1B2E2A3_9BACL</name>
<evidence type="ECO:0008006" key="6">
    <source>
        <dbReference type="Google" id="ProtNLM"/>
    </source>
</evidence>
<evidence type="ECO:0000313" key="4">
    <source>
        <dbReference type="EMBL" id="OOC63779.1"/>
    </source>
</evidence>
<evidence type="ECO:0000313" key="3">
    <source>
        <dbReference type="EMBL" id="ANY74042.1"/>
    </source>
</evidence>
<feature type="transmembrane region" description="Helical" evidence="2">
    <location>
        <begin position="33"/>
        <end position="58"/>
    </location>
</feature>
<accession>A0A1B2E2A3</accession>
<sequence length="82" mass="9312">MSEPKSGAKRETKKESKSKEAAKPRSKTSGWKIAVRIMIPILLILALFGGMTFGYVVLGKQELSEVFKWDTWRHVFDLIFAP</sequence>
<protein>
    <recommendedName>
        <fullName evidence="6">DNA-directed RNA polymerase subunit beta</fullName>
    </recommendedName>
</protein>
<proteinExistence type="predicted"/>
<dbReference type="Pfam" id="PF11772">
    <property type="entry name" value="EpuA"/>
    <property type="match status" value="1"/>
</dbReference>
<keyword evidence="2" id="KW-0472">Membrane</keyword>
<dbReference type="EMBL" id="CP016809">
    <property type="protein sequence ID" value="ANY74042.1"/>
    <property type="molecule type" value="Genomic_DNA"/>
</dbReference>
<dbReference type="KEGG" id="pib:BBD41_16455"/>
<dbReference type="AlphaFoldDB" id="A0A1B2E2A3"/>
<evidence type="ECO:0000256" key="1">
    <source>
        <dbReference type="SAM" id="MobiDB-lite"/>
    </source>
</evidence>
<keyword evidence="2" id="KW-1133">Transmembrane helix</keyword>
<keyword evidence="2" id="KW-0812">Transmembrane</keyword>
<organism evidence="3">
    <name type="scientific">Paenibacillus ihbetae</name>
    <dbReference type="NCBI Taxonomy" id="1870820"/>
    <lineage>
        <taxon>Bacteria</taxon>
        <taxon>Bacillati</taxon>
        <taxon>Bacillota</taxon>
        <taxon>Bacilli</taxon>
        <taxon>Bacillales</taxon>
        <taxon>Paenibacillaceae</taxon>
        <taxon>Paenibacillus</taxon>
    </lineage>
</organism>
<dbReference type="Proteomes" id="UP000189059">
    <property type="component" value="Unassembled WGS sequence"/>
</dbReference>
<reference evidence="4 5" key="2">
    <citation type="submission" date="2016-12" db="EMBL/GenBank/DDBJ databases">
        <title>Genome sequencing and description of Paenibacillus sp. nov. from high altitude lake in the Indian Trans- Himalayas.</title>
        <authorList>
            <person name="Kiran S."/>
            <person name="Swarnkar M.K."/>
            <person name="Rana A."/>
            <person name="Tewari R."/>
            <person name="Gulati A."/>
        </authorList>
    </citation>
    <scope>NUCLEOTIDE SEQUENCE [LARGE SCALE GENOMIC DNA]</scope>
    <source>
        <strain evidence="4 5">IHBB 9951</strain>
    </source>
</reference>
<dbReference type="RefSeq" id="WP_077568432.1">
    <property type="nucleotide sequence ID" value="NZ_CP016809.1"/>
</dbReference>
<gene>
    <name evidence="4" type="ORF">BBD40_19110</name>
    <name evidence="3" type="ORF">BBD41_16455</name>
</gene>
<dbReference type="InterPro" id="IPR024596">
    <property type="entry name" value="RNApol_su_b/EpuA"/>
</dbReference>
<reference evidence="3" key="1">
    <citation type="submission" date="2016-08" db="EMBL/GenBank/DDBJ databases">
        <title>Complete Genome Seqeunce of Paenibacillus sp. nov. IHBB 9852 from high altitute lake of Indian trans-Himalayas.</title>
        <authorList>
            <person name="Kiran S."/>
            <person name="Swarnkar M.K."/>
            <person name="Rana A."/>
            <person name="Tewari R."/>
            <person name="Gulati A."/>
        </authorList>
    </citation>
    <scope>NUCLEOTIDE SEQUENCE [LARGE SCALE GENOMIC DNA]</scope>
    <source>
        <strain evidence="3">IHBB 9852</strain>
    </source>
</reference>
<keyword evidence="5" id="KW-1185">Reference proteome</keyword>
<feature type="region of interest" description="Disordered" evidence="1">
    <location>
        <begin position="1"/>
        <end position="28"/>
    </location>
</feature>
<dbReference type="EMBL" id="MRVI01000001">
    <property type="protein sequence ID" value="OOC63779.1"/>
    <property type="molecule type" value="Genomic_DNA"/>
</dbReference>
<evidence type="ECO:0000256" key="2">
    <source>
        <dbReference type="SAM" id="Phobius"/>
    </source>
</evidence>
<feature type="compositionally biased region" description="Basic and acidic residues" evidence="1">
    <location>
        <begin position="1"/>
        <end position="23"/>
    </location>
</feature>